<evidence type="ECO:0000313" key="2">
    <source>
        <dbReference type="EMBL" id="GFM33202.1"/>
    </source>
</evidence>
<reference evidence="2 3" key="1">
    <citation type="submission" date="2020-05" db="EMBL/GenBank/DDBJ databases">
        <title>Draft genome sequence of Desulfovibrio sp. strain HN2T.</title>
        <authorList>
            <person name="Ueno A."/>
            <person name="Tamazawa S."/>
            <person name="Tamamura S."/>
            <person name="Murakami T."/>
            <person name="Kiyama T."/>
            <person name="Inomata H."/>
            <person name="Amano Y."/>
            <person name="Miyakawa K."/>
            <person name="Tamaki H."/>
            <person name="Naganuma T."/>
            <person name="Kaneko K."/>
        </authorList>
    </citation>
    <scope>NUCLEOTIDE SEQUENCE [LARGE SCALE GENOMIC DNA]</scope>
    <source>
        <strain evidence="2 3">HN2</strain>
    </source>
</reference>
<sequence>MTFITSWLQKGKGLAALTVMLLCGAGYLAFAGVGHWQTPWGYAILELLIIPTAWSMCVLFLLYVGVSRFLLVLGIYSLPIYLLQVPLIRYGVWFSPQSGPLTLLGTWGGIILGSILLQEMAGTLKKVVSSIFPAHVPVVGRLR</sequence>
<feature type="transmembrane region" description="Helical" evidence="1">
    <location>
        <begin position="41"/>
        <end position="62"/>
    </location>
</feature>
<keyword evidence="1" id="KW-0812">Transmembrane</keyword>
<accession>A0A7J0BIZ0</accession>
<dbReference type="AlphaFoldDB" id="A0A7J0BIZ0"/>
<keyword evidence="1" id="KW-0472">Membrane</keyword>
<organism evidence="2 3">
    <name type="scientific">Desulfovibrio subterraneus</name>
    <dbReference type="NCBI Taxonomy" id="2718620"/>
    <lineage>
        <taxon>Bacteria</taxon>
        <taxon>Pseudomonadati</taxon>
        <taxon>Thermodesulfobacteriota</taxon>
        <taxon>Desulfovibrionia</taxon>
        <taxon>Desulfovibrionales</taxon>
        <taxon>Desulfovibrionaceae</taxon>
        <taxon>Desulfovibrio</taxon>
    </lineage>
</organism>
<feature type="transmembrane region" description="Helical" evidence="1">
    <location>
        <begin position="98"/>
        <end position="117"/>
    </location>
</feature>
<name>A0A7J0BIZ0_9BACT</name>
<dbReference type="EMBL" id="BLVO01000013">
    <property type="protein sequence ID" value="GFM33202.1"/>
    <property type="molecule type" value="Genomic_DNA"/>
</dbReference>
<keyword evidence="1" id="KW-1133">Transmembrane helix</keyword>
<keyword evidence="3" id="KW-1185">Reference proteome</keyword>
<dbReference type="Proteomes" id="UP000503840">
    <property type="component" value="Unassembled WGS sequence"/>
</dbReference>
<comment type="caution">
    <text evidence="2">The sequence shown here is derived from an EMBL/GenBank/DDBJ whole genome shotgun (WGS) entry which is preliminary data.</text>
</comment>
<proteinExistence type="predicted"/>
<evidence type="ECO:0000256" key="1">
    <source>
        <dbReference type="SAM" id="Phobius"/>
    </source>
</evidence>
<evidence type="ECO:0000313" key="3">
    <source>
        <dbReference type="Proteomes" id="UP000503840"/>
    </source>
</evidence>
<protein>
    <submittedName>
        <fullName evidence="2">Uncharacterized protein</fullName>
    </submittedName>
</protein>
<gene>
    <name evidence="2" type="ORF">DSM101010T_15670</name>
</gene>
<feature type="transmembrane region" description="Helical" evidence="1">
    <location>
        <begin position="69"/>
        <end position="92"/>
    </location>
</feature>